<keyword evidence="9 10" id="KW-0807">Transducer</keyword>
<dbReference type="AlphaFoldDB" id="A0A1S5VFM3"/>
<sequence>MPELTPETIFTFTKFSVYLIMSWPSENETTKNGNIIFNIKWWILWMNSILFIAFCVYGAYGDRQDVLSCTEILFIITAVIQYPIKMLICRIIREQMQFVVNEMECHIHSAEPSKRIILSNYLKKPGVVYVLYHFVACLGFLGMVLAAFILQEPLPVKIRYPFSIDTRLVFIFVYFQQFIFGIQAITTTSIDSQIALMLWYVVARLRILQEQMRKISNMYEFRKCIQQHQYILRLADEVISVGKYILATTVVMSTLSLILGAILIVKAHQMTVRLKFSINVVTVSATLFMSAWPSEMLISSVSSATNYYIRKILWNITRQIIFSNIFSQESNKLALCLHQILIIVVLQINIYLLDE</sequence>
<feature type="transmembrane region" description="Helical" evidence="10">
    <location>
        <begin position="276"/>
        <end position="293"/>
    </location>
</feature>
<keyword evidence="5 10" id="KW-0552">Olfaction</keyword>
<feature type="transmembrane region" description="Helical" evidence="10">
    <location>
        <begin position="72"/>
        <end position="93"/>
    </location>
</feature>
<comment type="subcellular location">
    <subcellularLocation>
        <location evidence="1 10">Cell membrane</location>
        <topology evidence="1 10">Multi-pass membrane protein</topology>
    </subcellularLocation>
</comment>
<dbReference type="GO" id="GO:0004984">
    <property type="term" value="F:olfactory receptor activity"/>
    <property type="evidence" value="ECO:0007669"/>
    <property type="project" value="InterPro"/>
</dbReference>
<evidence type="ECO:0000256" key="4">
    <source>
        <dbReference type="ARBA" id="ARBA00022692"/>
    </source>
</evidence>
<evidence type="ECO:0000256" key="6">
    <source>
        <dbReference type="ARBA" id="ARBA00022989"/>
    </source>
</evidence>
<evidence type="ECO:0000256" key="5">
    <source>
        <dbReference type="ARBA" id="ARBA00022725"/>
    </source>
</evidence>
<protein>
    <recommendedName>
        <fullName evidence="10">Odorant receptor</fullName>
    </recommendedName>
</protein>
<feature type="transmembrane region" description="Helical" evidence="10">
    <location>
        <begin position="129"/>
        <end position="150"/>
    </location>
</feature>
<dbReference type="Pfam" id="PF02949">
    <property type="entry name" value="7tm_6"/>
    <property type="match status" value="1"/>
</dbReference>
<feature type="transmembrane region" description="Helical" evidence="10">
    <location>
        <begin position="41"/>
        <end position="60"/>
    </location>
</feature>
<comment type="similarity">
    <text evidence="10">Belongs to the insect chemoreceptor superfamily. Heteromeric odorant receptor channel (TC 1.A.69) family.</text>
</comment>
<evidence type="ECO:0000256" key="3">
    <source>
        <dbReference type="ARBA" id="ARBA00022606"/>
    </source>
</evidence>
<keyword evidence="6 10" id="KW-1133">Transmembrane helix</keyword>
<feature type="transmembrane region" description="Helical" evidence="10">
    <location>
        <begin position="332"/>
        <end position="353"/>
    </location>
</feature>
<dbReference type="GO" id="GO:0007165">
    <property type="term" value="P:signal transduction"/>
    <property type="evidence" value="ECO:0007669"/>
    <property type="project" value="UniProtKB-KW"/>
</dbReference>
<feature type="transmembrane region" description="Helical" evidence="10">
    <location>
        <begin position="244"/>
        <end position="264"/>
    </location>
</feature>
<proteinExistence type="evidence at transcript level"/>
<name>A0A1S5VFM3_9HYME</name>
<reference evidence="11" key="1">
    <citation type="journal article" date="2017" name="Comp. Biochem. Physiol. Part D Genomics Proteomics">
        <title>Candidate chemosensory genes identified in the endoparasitoid Meteorus pulchricornis (Hymenoptera: Braconidae) by antennal transcriptome analysis.</title>
        <authorList>
            <person name="Sheng S."/>
            <person name="Liao C.W."/>
            <person name="Zheng Y."/>
            <person name="Zhou Y."/>
            <person name="Xu Y."/>
            <person name="Song W.M."/>
            <person name="He P."/>
            <person name="Zhang J."/>
            <person name="Wu F.A."/>
        </authorList>
    </citation>
    <scope>NUCLEOTIDE SEQUENCE</scope>
    <source>
        <strain evidence="11">Zhenjiang</strain>
    </source>
</reference>
<dbReference type="EMBL" id="KY445504">
    <property type="protein sequence ID" value="AQN78439.1"/>
    <property type="molecule type" value="mRNA"/>
</dbReference>
<keyword evidence="7 10" id="KW-0472">Membrane</keyword>
<evidence type="ECO:0000313" key="11">
    <source>
        <dbReference type="EMBL" id="AQN78439.1"/>
    </source>
</evidence>
<evidence type="ECO:0000256" key="8">
    <source>
        <dbReference type="ARBA" id="ARBA00023170"/>
    </source>
</evidence>
<evidence type="ECO:0000256" key="2">
    <source>
        <dbReference type="ARBA" id="ARBA00022475"/>
    </source>
</evidence>
<dbReference type="PANTHER" id="PTHR21137">
    <property type="entry name" value="ODORANT RECEPTOR"/>
    <property type="match status" value="1"/>
</dbReference>
<keyword evidence="8 10" id="KW-0675">Receptor</keyword>
<accession>A0A1S5VFM3</accession>
<organism evidence="11">
    <name type="scientific">Meteorus pulchricornis</name>
    <dbReference type="NCBI Taxonomy" id="51522"/>
    <lineage>
        <taxon>Eukaryota</taxon>
        <taxon>Metazoa</taxon>
        <taxon>Ecdysozoa</taxon>
        <taxon>Arthropoda</taxon>
        <taxon>Hexapoda</taxon>
        <taxon>Insecta</taxon>
        <taxon>Pterygota</taxon>
        <taxon>Neoptera</taxon>
        <taxon>Endopterygota</taxon>
        <taxon>Hymenoptera</taxon>
        <taxon>Apocrita</taxon>
        <taxon>Ichneumonoidea</taxon>
        <taxon>Braconidae</taxon>
        <taxon>Meteorinae</taxon>
        <taxon>Meteorus</taxon>
    </lineage>
</organism>
<keyword evidence="2" id="KW-1003">Cell membrane</keyword>
<evidence type="ECO:0000256" key="10">
    <source>
        <dbReference type="RuleBase" id="RU351113"/>
    </source>
</evidence>
<evidence type="ECO:0000256" key="7">
    <source>
        <dbReference type="ARBA" id="ARBA00023136"/>
    </source>
</evidence>
<dbReference type="GO" id="GO:0005886">
    <property type="term" value="C:plasma membrane"/>
    <property type="evidence" value="ECO:0007669"/>
    <property type="project" value="UniProtKB-SubCell"/>
</dbReference>
<feature type="transmembrane region" description="Helical" evidence="10">
    <location>
        <begin position="171"/>
        <end position="190"/>
    </location>
</feature>
<dbReference type="InterPro" id="IPR004117">
    <property type="entry name" value="7tm6_olfct_rcpt"/>
</dbReference>
<dbReference type="PANTHER" id="PTHR21137:SF35">
    <property type="entry name" value="ODORANT RECEPTOR 19A-RELATED"/>
    <property type="match status" value="1"/>
</dbReference>
<dbReference type="GO" id="GO:0005549">
    <property type="term" value="F:odorant binding"/>
    <property type="evidence" value="ECO:0007669"/>
    <property type="project" value="InterPro"/>
</dbReference>
<evidence type="ECO:0000256" key="1">
    <source>
        <dbReference type="ARBA" id="ARBA00004651"/>
    </source>
</evidence>
<keyword evidence="3 10" id="KW-0716">Sensory transduction</keyword>
<evidence type="ECO:0000256" key="9">
    <source>
        <dbReference type="ARBA" id="ARBA00023224"/>
    </source>
</evidence>
<keyword evidence="4 10" id="KW-0812">Transmembrane</keyword>